<dbReference type="EMBL" id="MZXV01000048">
    <property type="protein sequence ID" value="PZV36603.1"/>
    <property type="molecule type" value="Genomic_DNA"/>
</dbReference>
<name>A0A2W7CJA6_9HYPH</name>
<dbReference type="Proteomes" id="UP000248616">
    <property type="component" value="Unassembled WGS sequence"/>
</dbReference>
<reference evidence="3" key="1">
    <citation type="submission" date="2017-03" db="EMBL/GenBank/DDBJ databases">
        <authorList>
            <person name="Safronova V.I."/>
            <person name="Sazanova A.L."/>
            <person name="Chirak E.R."/>
        </authorList>
    </citation>
    <scope>NUCLEOTIDE SEQUENCE [LARGE SCALE GENOMIC DNA]</scope>
    <source>
        <strain evidence="3">Ach-343</strain>
    </source>
</reference>
<keyword evidence="1" id="KW-0732">Signal</keyword>
<gene>
    <name evidence="2" type="ORF">B5V02_21530</name>
</gene>
<dbReference type="PANTHER" id="PTHR35271:SF1">
    <property type="entry name" value="ABC TRANSPORTER, SUBSTRATE-BINDING LIPOPROTEIN"/>
    <property type="match status" value="1"/>
</dbReference>
<dbReference type="InterPro" id="IPR007487">
    <property type="entry name" value="ABC_transpt-TYRBP-like"/>
</dbReference>
<dbReference type="Gene3D" id="3.40.50.2300">
    <property type="match status" value="2"/>
</dbReference>
<sequence>MVVRSIARGLFTLAIFAVLSVAHAADRKQILGIFYEGCENLCEGFKAGIKESGFATDITIIDLEQDKSRIPAAVAKAREMPADLVLTFGTSGTLGVIGTLDDVGNPAYLTEIPVVFTIVADPFGTRIAKSFEGSGRANVAGTFNRVPEAINIEIVRQYDPNFNKLGLLYNSNERNSAIKAAELKKIAPTLGVELVALEIDPGNDGVPDVARIAERMAELREQGVRWLYVGSSSFLNTNGELFTKTAVENGIAVVSPYEPLVREHHAMLSIAARLEDVGRLAALQALKILRDGAIPGDLPILQATDFAYVVNMEVAKKLGRYPPFAFLQVAEAVNN</sequence>
<feature type="signal peptide" evidence="1">
    <location>
        <begin position="1"/>
        <end position="24"/>
    </location>
</feature>
<dbReference type="Pfam" id="PF04392">
    <property type="entry name" value="ABC_sub_bind"/>
    <property type="match status" value="1"/>
</dbReference>
<evidence type="ECO:0000313" key="3">
    <source>
        <dbReference type="Proteomes" id="UP000248616"/>
    </source>
</evidence>
<protein>
    <recommendedName>
        <fullName evidence="4">ABC transporter substrate-binding protein</fullName>
    </recommendedName>
</protein>
<proteinExistence type="predicted"/>
<organism evidence="2 3">
    <name type="scientific">Mesorhizobium kowhaii</name>
    <dbReference type="NCBI Taxonomy" id="1300272"/>
    <lineage>
        <taxon>Bacteria</taxon>
        <taxon>Pseudomonadati</taxon>
        <taxon>Pseudomonadota</taxon>
        <taxon>Alphaproteobacteria</taxon>
        <taxon>Hyphomicrobiales</taxon>
        <taxon>Phyllobacteriaceae</taxon>
        <taxon>Mesorhizobium</taxon>
    </lineage>
</organism>
<evidence type="ECO:0000313" key="2">
    <source>
        <dbReference type="EMBL" id="PZV36603.1"/>
    </source>
</evidence>
<dbReference type="CDD" id="cd06325">
    <property type="entry name" value="PBP1_ABC_unchar_transporter"/>
    <property type="match status" value="1"/>
</dbReference>
<evidence type="ECO:0000256" key="1">
    <source>
        <dbReference type="SAM" id="SignalP"/>
    </source>
</evidence>
<evidence type="ECO:0008006" key="4">
    <source>
        <dbReference type="Google" id="ProtNLM"/>
    </source>
</evidence>
<dbReference type="OrthoDB" id="9776955at2"/>
<keyword evidence="3" id="KW-1185">Reference proteome</keyword>
<accession>A0A2W7CJA6</accession>
<dbReference type="PANTHER" id="PTHR35271">
    <property type="entry name" value="ABC TRANSPORTER, SUBSTRATE-BINDING LIPOPROTEIN-RELATED"/>
    <property type="match status" value="1"/>
</dbReference>
<comment type="caution">
    <text evidence="2">The sequence shown here is derived from an EMBL/GenBank/DDBJ whole genome shotgun (WGS) entry which is preliminary data.</text>
</comment>
<feature type="chain" id="PRO_5016012150" description="ABC transporter substrate-binding protein" evidence="1">
    <location>
        <begin position="25"/>
        <end position="335"/>
    </location>
</feature>
<dbReference type="AlphaFoldDB" id="A0A2W7CJA6"/>